<evidence type="ECO:0000313" key="2">
    <source>
        <dbReference type="EMBL" id="GMA28840.1"/>
    </source>
</evidence>
<dbReference type="GO" id="GO:0016829">
    <property type="term" value="F:lyase activity"/>
    <property type="evidence" value="ECO:0007669"/>
    <property type="project" value="UniProtKB-KW"/>
</dbReference>
<protein>
    <submittedName>
        <fullName evidence="2">Uncharacterized protein</fullName>
    </submittedName>
</protein>
<evidence type="ECO:0000313" key="3">
    <source>
        <dbReference type="Proteomes" id="UP001157160"/>
    </source>
</evidence>
<dbReference type="RefSeq" id="WP_284232398.1">
    <property type="nucleotide sequence ID" value="NZ_BSUL01000001.1"/>
</dbReference>
<comment type="caution">
    <text evidence="2">The sequence shown here is derived from an EMBL/GenBank/DDBJ whole genome shotgun (WGS) entry which is preliminary data.</text>
</comment>
<accession>A0AA37UGE7</accession>
<organism evidence="2 3">
    <name type="scientific">Arenivirga flava</name>
    <dbReference type="NCBI Taxonomy" id="1930060"/>
    <lineage>
        <taxon>Bacteria</taxon>
        <taxon>Bacillati</taxon>
        <taxon>Actinomycetota</taxon>
        <taxon>Actinomycetes</taxon>
        <taxon>Micrococcales</taxon>
        <taxon>Microbacteriaceae</taxon>
        <taxon>Arenivirga</taxon>
    </lineage>
</organism>
<evidence type="ECO:0000256" key="1">
    <source>
        <dbReference type="ARBA" id="ARBA00023239"/>
    </source>
</evidence>
<dbReference type="Gene3D" id="1.20.200.10">
    <property type="entry name" value="Fumarase/aspartase (Central domain)"/>
    <property type="match status" value="1"/>
</dbReference>
<dbReference type="AlphaFoldDB" id="A0AA37UGE7"/>
<name>A0AA37UGE7_9MICO</name>
<dbReference type="SUPFAM" id="SSF48557">
    <property type="entry name" value="L-aspartase-like"/>
    <property type="match status" value="1"/>
</dbReference>
<reference evidence="2 3" key="1">
    <citation type="journal article" date="2014" name="Int. J. Syst. Evol. Microbiol.">
        <title>Complete genome sequence of Corynebacterium casei LMG S-19264T (=DSM 44701T), isolated from a smear-ripened cheese.</title>
        <authorList>
            <consortium name="US DOE Joint Genome Institute (JGI-PGF)"/>
            <person name="Walter F."/>
            <person name="Albersmeier A."/>
            <person name="Kalinowski J."/>
            <person name="Ruckert C."/>
        </authorList>
    </citation>
    <scope>NUCLEOTIDE SEQUENCE [LARGE SCALE GENOMIC DNA]</scope>
    <source>
        <strain evidence="2 3">NBRC 112289</strain>
    </source>
</reference>
<dbReference type="Proteomes" id="UP001157160">
    <property type="component" value="Unassembled WGS sequence"/>
</dbReference>
<sequence length="315" mass="32384">MSTTIAIADALRPALVATERAHLLALAEQELVDRDAAREALRDPATTAGLLEGDLVEAGIAEAALRISVRNHLAGLKEAFLAARTALIERAAPERARQVELGGEAVNLADLLLAHERVLARHTQRIGDLMGRLNLSPAGDGLPKAARDRIGGLLGFARADASGRDALTARDHLAELAHLHAGTASSLARIHGELSSLGGRISVAEAPVDLAAAAADALGAALALEAAGGEPLPQAEQSWAIGARVIVALRALGDALHGASLPSSAGASDAVSQDAAESVAIDEVRQHRELLNALGLQLADASLELEEGVETLLAR</sequence>
<keyword evidence="3" id="KW-1185">Reference proteome</keyword>
<dbReference type="EMBL" id="BSUL01000001">
    <property type="protein sequence ID" value="GMA28840.1"/>
    <property type="molecule type" value="Genomic_DNA"/>
</dbReference>
<proteinExistence type="predicted"/>
<dbReference type="InterPro" id="IPR008948">
    <property type="entry name" value="L-Aspartase-like"/>
</dbReference>
<keyword evidence="1" id="KW-0456">Lyase</keyword>
<gene>
    <name evidence="2" type="ORF">GCM10025874_20930</name>
</gene>